<sequence length="208" mass="23267">MLDSQPTSRSFRFSLLTLVLLTTIVALGIAVAQLYWEVAPLRDEVKRLRAEVGELDITDKTKVHAVGVVTDNQLRWKWRVWVPEGANYVARGFGEDIPAQGYPDTGATITLSQPGEHVLEWGIEYDPRSERWEGRLKVRGSSAGSDPQPWVDWSSRSTSSSGVGTRTTRVYDAGERVELMRLRCTNDDNTPASPDDPVPGFLIWIEPQ</sequence>
<dbReference type="RefSeq" id="WP_145248117.1">
    <property type="nucleotide sequence ID" value="NZ_CP036278.1"/>
</dbReference>
<accession>A0A518AQZ6</accession>
<feature type="compositionally biased region" description="Low complexity" evidence="1">
    <location>
        <begin position="154"/>
        <end position="167"/>
    </location>
</feature>
<protein>
    <submittedName>
        <fullName evidence="2">Uncharacterized protein</fullName>
    </submittedName>
</protein>
<gene>
    <name evidence="2" type="ORF">Pan181_33610</name>
</gene>
<dbReference type="KEGG" id="amuc:Pan181_33610"/>
<evidence type="ECO:0000256" key="1">
    <source>
        <dbReference type="SAM" id="MobiDB-lite"/>
    </source>
</evidence>
<name>A0A518AQZ6_9BACT</name>
<proteinExistence type="predicted"/>
<dbReference type="Proteomes" id="UP000315750">
    <property type="component" value="Chromosome"/>
</dbReference>
<evidence type="ECO:0000313" key="3">
    <source>
        <dbReference type="Proteomes" id="UP000315750"/>
    </source>
</evidence>
<evidence type="ECO:0000313" key="2">
    <source>
        <dbReference type="EMBL" id="QDU57147.1"/>
    </source>
</evidence>
<reference evidence="2 3" key="1">
    <citation type="submission" date="2019-02" db="EMBL/GenBank/DDBJ databases">
        <title>Deep-cultivation of Planctomycetes and their phenomic and genomic characterization uncovers novel biology.</title>
        <authorList>
            <person name="Wiegand S."/>
            <person name="Jogler M."/>
            <person name="Boedeker C."/>
            <person name="Pinto D."/>
            <person name="Vollmers J."/>
            <person name="Rivas-Marin E."/>
            <person name="Kohn T."/>
            <person name="Peeters S.H."/>
            <person name="Heuer A."/>
            <person name="Rast P."/>
            <person name="Oberbeckmann S."/>
            <person name="Bunk B."/>
            <person name="Jeske O."/>
            <person name="Meyerdierks A."/>
            <person name="Storesund J.E."/>
            <person name="Kallscheuer N."/>
            <person name="Luecker S."/>
            <person name="Lage O.M."/>
            <person name="Pohl T."/>
            <person name="Merkel B.J."/>
            <person name="Hornburger P."/>
            <person name="Mueller R.-W."/>
            <person name="Bruemmer F."/>
            <person name="Labrenz M."/>
            <person name="Spormann A.M."/>
            <person name="Op den Camp H."/>
            <person name="Overmann J."/>
            <person name="Amann R."/>
            <person name="Jetten M.S.M."/>
            <person name="Mascher T."/>
            <person name="Medema M.H."/>
            <person name="Devos D.P."/>
            <person name="Kaster A.-K."/>
            <person name="Ovreas L."/>
            <person name="Rohde M."/>
            <person name="Galperin M.Y."/>
            <person name="Jogler C."/>
        </authorList>
    </citation>
    <scope>NUCLEOTIDE SEQUENCE [LARGE SCALE GENOMIC DNA]</scope>
    <source>
        <strain evidence="2 3">Pan181</strain>
    </source>
</reference>
<dbReference type="EMBL" id="CP036278">
    <property type="protein sequence ID" value="QDU57147.1"/>
    <property type="molecule type" value="Genomic_DNA"/>
</dbReference>
<organism evidence="2 3">
    <name type="scientific">Aeoliella mucimassa</name>
    <dbReference type="NCBI Taxonomy" id="2527972"/>
    <lineage>
        <taxon>Bacteria</taxon>
        <taxon>Pseudomonadati</taxon>
        <taxon>Planctomycetota</taxon>
        <taxon>Planctomycetia</taxon>
        <taxon>Pirellulales</taxon>
        <taxon>Lacipirellulaceae</taxon>
        <taxon>Aeoliella</taxon>
    </lineage>
</organism>
<feature type="region of interest" description="Disordered" evidence="1">
    <location>
        <begin position="138"/>
        <end position="167"/>
    </location>
</feature>
<dbReference type="AlphaFoldDB" id="A0A518AQZ6"/>
<keyword evidence="3" id="KW-1185">Reference proteome</keyword>
<dbReference type="OrthoDB" id="290549at2"/>